<keyword evidence="5" id="KW-1185">Reference proteome</keyword>
<gene>
    <name evidence="4" type="ORF">KP005_11225</name>
</gene>
<dbReference type="PROSITE" id="PS51186">
    <property type="entry name" value="GNAT"/>
    <property type="match status" value="1"/>
</dbReference>
<dbReference type="EMBL" id="CP076724">
    <property type="protein sequence ID" value="QWV95956.1"/>
    <property type="molecule type" value="Genomic_DNA"/>
</dbReference>
<dbReference type="InterPro" id="IPR000182">
    <property type="entry name" value="GNAT_dom"/>
</dbReference>
<dbReference type="Proteomes" id="UP000683493">
    <property type="component" value="Chromosome"/>
</dbReference>
<accession>A0ABX8JFN8</accession>
<protein>
    <submittedName>
        <fullName evidence="4">GNAT family N-acetyltransferase</fullName>
    </submittedName>
</protein>
<proteinExistence type="predicted"/>
<evidence type="ECO:0000256" key="1">
    <source>
        <dbReference type="ARBA" id="ARBA00022679"/>
    </source>
</evidence>
<name>A0ABX8JFN8_9BACT</name>
<keyword evidence="2" id="KW-0012">Acyltransferase</keyword>
<reference evidence="4 5" key="1">
    <citation type="submission" date="2021-06" db="EMBL/GenBank/DDBJ databases">
        <title>Gemonas diversity in paddy soil.</title>
        <authorList>
            <person name="Liu G."/>
        </authorList>
    </citation>
    <scope>NUCLEOTIDE SEQUENCE [LARGE SCALE GENOMIC DNA]</scope>
    <source>
        <strain evidence="4 5">RG29</strain>
    </source>
</reference>
<sequence length="219" mass="24465">MATENEKPEGAKEFEVRLAQPGDVDQLAALHQATFTPQEHLLILFGTTVLRPIYRWFVDSPETFTVAASVAGRIVGLCTACDRPYNGPMVRRNRLALALGALRHPGVLFHPEIQRRLKAALTGPKKGEAAAETDPPAQFGFLAVHREYHGTPVAEALLRRAVEECRVRQWRRVRAGVYKQNLPARFMYSKLGFQENKALRTEQMVFVELDLCNGNGADS</sequence>
<evidence type="ECO:0000259" key="3">
    <source>
        <dbReference type="PROSITE" id="PS51186"/>
    </source>
</evidence>
<keyword evidence="1" id="KW-0808">Transferase</keyword>
<evidence type="ECO:0000313" key="5">
    <source>
        <dbReference type="Proteomes" id="UP000683493"/>
    </source>
</evidence>
<dbReference type="InterPro" id="IPR050832">
    <property type="entry name" value="Bact_Acetyltransf"/>
</dbReference>
<dbReference type="Pfam" id="PF00583">
    <property type="entry name" value="Acetyltransf_1"/>
    <property type="match status" value="1"/>
</dbReference>
<feature type="domain" description="N-acetyltransferase" evidence="3">
    <location>
        <begin position="14"/>
        <end position="212"/>
    </location>
</feature>
<evidence type="ECO:0000256" key="2">
    <source>
        <dbReference type="ARBA" id="ARBA00023315"/>
    </source>
</evidence>
<organism evidence="4 5">
    <name type="scientific">Geomonas diazotrophica</name>
    <dbReference type="NCBI Taxonomy" id="2843197"/>
    <lineage>
        <taxon>Bacteria</taxon>
        <taxon>Pseudomonadati</taxon>
        <taxon>Thermodesulfobacteriota</taxon>
        <taxon>Desulfuromonadia</taxon>
        <taxon>Geobacterales</taxon>
        <taxon>Geobacteraceae</taxon>
        <taxon>Geomonas</taxon>
    </lineage>
</organism>
<dbReference type="PANTHER" id="PTHR43877">
    <property type="entry name" value="AMINOALKYLPHOSPHONATE N-ACETYLTRANSFERASE-RELATED-RELATED"/>
    <property type="match status" value="1"/>
</dbReference>
<evidence type="ECO:0000313" key="4">
    <source>
        <dbReference type="EMBL" id="QWV95956.1"/>
    </source>
</evidence>